<organism evidence="2 3">
    <name type="scientific">Paraglaciecola mesophila KMM 241</name>
    <dbReference type="NCBI Taxonomy" id="1128912"/>
    <lineage>
        <taxon>Bacteria</taxon>
        <taxon>Pseudomonadati</taxon>
        <taxon>Pseudomonadota</taxon>
        <taxon>Gammaproteobacteria</taxon>
        <taxon>Alteromonadales</taxon>
        <taxon>Alteromonadaceae</taxon>
        <taxon>Paraglaciecola</taxon>
    </lineage>
</organism>
<keyword evidence="1" id="KW-0472">Membrane</keyword>
<dbReference type="AlphaFoldDB" id="K6XXR5"/>
<feature type="transmembrane region" description="Helical" evidence="1">
    <location>
        <begin position="15"/>
        <end position="39"/>
    </location>
</feature>
<evidence type="ECO:0000256" key="1">
    <source>
        <dbReference type="SAM" id="Phobius"/>
    </source>
</evidence>
<dbReference type="EMBL" id="BAEP01000060">
    <property type="protein sequence ID" value="GAC25384.1"/>
    <property type="molecule type" value="Genomic_DNA"/>
</dbReference>
<name>K6XXR5_9ALTE</name>
<comment type="caution">
    <text evidence="2">The sequence shown here is derived from an EMBL/GenBank/DDBJ whole genome shotgun (WGS) entry which is preliminary data.</text>
</comment>
<reference evidence="2 3" key="1">
    <citation type="journal article" date="2017" name="Antonie Van Leeuwenhoek">
        <title>Rhizobium rhizosphaerae sp. nov., a novel species isolated from rice rhizosphere.</title>
        <authorList>
            <person name="Zhao J.J."/>
            <person name="Zhang J."/>
            <person name="Zhang R.J."/>
            <person name="Zhang C.W."/>
            <person name="Yin H.Q."/>
            <person name="Zhang X.X."/>
        </authorList>
    </citation>
    <scope>NUCLEOTIDE SEQUENCE [LARGE SCALE GENOMIC DNA]</scope>
    <source>
        <strain evidence="2 3">KMM 241</strain>
    </source>
</reference>
<sequence length="43" mass="5337">MSNKKPKQAFTNPKWSFYSCFVIDYSNYFCHMIDIIYIFRYLL</sequence>
<evidence type="ECO:0000313" key="3">
    <source>
        <dbReference type="Proteomes" id="UP000006263"/>
    </source>
</evidence>
<keyword evidence="1" id="KW-1133">Transmembrane helix</keyword>
<accession>K6XXR5</accession>
<dbReference type="Proteomes" id="UP000006263">
    <property type="component" value="Unassembled WGS sequence"/>
</dbReference>
<gene>
    <name evidence="2" type="ORF">GMES_3095</name>
</gene>
<keyword evidence="1" id="KW-0812">Transmembrane</keyword>
<protein>
    <submittedName>
        <fullName evidence="2">Uncharacterized protein</fullName>
    </submittedName>
</protein>
<proteinExistence type="predicted"/>
<evidence type="ECO:0000313" key="2">
    <source>
        <dbReference type="EMBL" id="GAC25384.1"/>
    </source>
</evidence>